<name>A0ACC1KGY5_9FUNG</name>
<proteinExistence type="predicted"/>
<keyword evidence="2" id="KW-1185">Reference proteome</keyword>
<comment type="caution">
    <text evidence="1">The sequence shown here is derived from an EMBL/GenBank/DDBJ whole genome shotgun (WGS) entry which is preliminary data.</text>
</comment>
<organism evidence="1 2">
    <name type="scientific">Coemansia linderi</name>
    <dbReference type="NCBI Taxonomy" id="2663919"/>
    <lineage>
        <taxon>Eukaryota</taxon>
        <taxon>Fungi</taxon>
        <taxon>Fungi incertae sedis</taxon>
        <taxon>Zoopagomycota</taxon>
        <taxon>Kickxellomycotina</taxon>
        <taxon>Kickxellomycetes</taxon>
        <taxon>Kickxellales</taxon>
        <taxon>Kickxellaceae</taxon>
        <taxon>Coemansia</taxon>
    </lineage>
</organism>
<evidence type="ECO:0000313" key="2">
    <source>
        <dbReference type="Proteomes" id="UP001140066"/>
    </source>
</evidence>
<evidence type="ECO:0000313" key="1">
    <source>
        <dbReference type="EMBL" id="KAJ2789554.1"/>
    </source>
</evidence>
<accession>A0ACC1KGY5</accession>
<sequence>MMAMKNDKGADGKGRALPGAKPADARPKLTFEEQRIIDISKYAGDIYYSERYSDDEFEYRHVSMPDGLRKYLPDPPRIMEEVEWRFLGVQQSAGWEHYMVHVPEPHVLLFKRVKNTQQIKYPFRLR</sequence>
<dbReference type="EMBL" id="JANBUK010000547">
    <property type="protein sequence ID" value="KAJ2789554.1"/>
    <property type="molecule type" value="Genomic_DNA"/>
</dbReference>
<gene>
    <name evidence="1" type="ORF">GGI18_002336</name>
</gene>
<dbReference type="Proteomes" id="UP001140066">
    <property type="component" value="Unassembled WGS sequence"/>
</dbReference>
<reference evidence="1" key="1">
    <citation type="submission" date="2022-07" db="EMBL/GenBank/DDBJ databases">
        <title>Phylogenomic reconstructions and comparative analyses of Kickxellomycotina fungi.</title>
        <authorList>
            <person name="Reynolds N.K."/>
            <person name="Stajich J.E."/>
            <person name="Barry K."/>
            <person name="Grigoriev I.V."/>
            <person name="Crous P."/>
            <person name="Smith M.E."/>
        </authorList>
    </citation>
    <scope>NUCLEOTIDE SEQUENCE</scope>
    <source>
        <strain evidence="1">BCRC 34191</strain>
    </source>
</reference>
<protein>
    <submittedName>
        <fullName evidence="1">Uncharacterized protein</fullName>
    </submittedName>
</protein>